<evidence type="ECO:0000313" key="2">
    <source>
        <dbReference type="Proteomes" id="UP000287872"/>
    </source>
</evidence>
<proteinExistence type="predicted"/>
<dbReference type="RefSeq" id="WP_125000005.1">
    <property type="nucleotide sequence ID" value="NZ_BHYK01000007.1"/>
</dbReference>
<name>A0A401UKG8_9CLOT</name>
<dbReference type="GeneID" id="77241031"/>
<dbReference type="EMBL" id="BHYK01000007">
    <property type="protein sequence ID" value="GCD10036.1"/>
    <property type="molecule type" value="Genomic_DNA"/>
</dbReference>
<gene>
    <name evidence="1" type="ORF">Ctaglu_16590</name>
</gene>
<dbReference type="AlphaFoldDB" id="A0A401UKG8"/>
<comment type="caution">
    <text evidence="1">The sequence shown here is derived from an EMBL/GenBank/DDBJ whole genome shotgun (WGS) entry which is preliminary data.</text>
</comment>
<evidence type="ECO:0000313" key="1">
    <source>
        <dbReference type="EMBL" id="GCD10036.1"/>
    </source>
</evidence>
<evidence type="ECO:0008006" key="3">
    <source>
        <dbReference type="Google" id="ProtNLM"/>
    </source>
</evidence>
<accession>A0A401UKG8</accession>
<organism evidence="1 2">
    <name type="scientific">Clostridium tagluense</name>
    <dbReference type="NCBI Taxonomy" id="360422"/>
    <lineage>
        <taxon>Bacteria</taxon>
        <taxon>Bacillati</taxon>
        <taxon>Bacillota</taxon>
        <taxon>Clostridia</taxon>
        <taxon>Eubacteriales</taxon>
        <taxon>Clostridiaceae</taxon>
        <taxon>Clostridium</taxon>
    </lineage>
</organism>
<dbReference type="Proteomes" id="UP000287872">
    <property type="component" value="Unassembled WGS sequence"/>
</dbReference>
<dbReference type="OrthoDB" id="289488at2"/>
<keyword evidence="2" id="KW-1185">Reference proteome</keyword>
<reference evidence="1 2" key="1">
    <citation type="submission" date="2018-11" db="EMBL/GenBank/DDBJ databases">
        <title>Genome sequencing and assembly of Clostridium tagluense strain A121.</title>
        <authorList>
            <person name="Murakami T."/>
            <person name="Segawa T."/>
            <person name="Shcherbakova V.A."/>
            <person name="Mori H."/>
            <person name="Yoshimura Y."/>
        </authorList>
    </citation>
    <scope>NUCLEOTIDE SEQUENCE [LARGE SCALE GENOMIC DNA]</scope>
    <source>
        <strain evidence="1 2">A121</strain>
    </source>
</reference>
<protein>
    <recommendedName>
        <fullName evidence="3">PurM-like C-terminal domain-containing protein</fullName>
    </recommendedName>
</protein>
<sequence length="109" mass="12247">MASIGIKLDPSKMNNPDLDLRYIIPNKIEELTKGAVEDDGYDYSSDGTNSIIIFLSCENPKKYVNEVLNILRNEDFLNNNIYEVGVVAIDNGDGFKVIHPSNYEGEFDL</sequence>